<feature type="domain" description="ABC transmembrane type-1" evidence="10">
    <location>
        <begin position="35"/>
        <end position="311"/>
    </location>
</feature>
<dbReference type="FunFam" id="3.40.50.300:FF:000287">
    <property type="entry name" value="Multidrug ABC transporter ATP-binding protein"/>
    <property type="match status" value="1"/>
</dbReference>
<dbReference type="Proteomes" id="UP000178645">
    <property type="component" value="Unassembled WGS sequence"/>
</dbReference>
<proteinExistence type="predicted"/>
<keyword evidence="5" id="KW-0067">ATP-binding</keyword>
<evidence type="ECO:0008006" key="13">
    <source>
        <dbReference type="Google" id="ProtNLM"/>
    </source>
</evidence>
<comment type="subcellular location">
    <subcellularLocation>
        <location evidence="1">Cell membrane</location>
        <topology evidence="1">Multi-pass membrane protein</topology>
    </subcellularLocation>
</comment>
<evidence type="ECO:0000313" key="11">
    <source>
        <dbReference type="EMBL" id="OGJ00828.1"/>
    </source>
</evidence>
<dbReference type="GO" id="GO:0005886">
    <property type="term" value="C:plasma membrane"/>
    <property type="evidence" value="ECO:0007669"/>
    <property type="project" value="UniProtKB-SubCell"/>
</dbReference>
<comment type="caution">
    <text evidence="11">The sequence shown here is derived from an EMBL/GenBank/DDBJ whole genome shotgun (WGS) entry which is preliminary data.</text>
</comment>
<evidence type="ECO:0000256" key="5">
    <source>
        <dbReference type="ARBA" id="ARBA00022840"/>
    </source>
</evidence>
<dbReference type="InterPro" id="IPR036640">
    <property type="entry name" value="ABC1_TM_sf"/>
</dbReference>
<evidence type="ECO:0000256" key="2">
    <source>
        <dbReference type="ARBA" id="ARBA00022448"/>
    </source>
</evidence>
<keyword evidence="3 8" id="KW-0812">Transmembrane</keyword>
<dbReference type="PANTHER" id="PTHR24221">
    <property type="entry name" value="ATP-BINDING CASSETTE SUB-FAMILY B"/>
    <property type="match status" value="1"/>
</dbReference>
<evidence type="ECO:0000259" key="9">
    <source>
        <dbReference type="PROSITE" id="PS50893"/>
    </source>
</evidence>
<dbReference type="CDD" id="cd07346">
    <property type="entry name" value="ABC_6TM_exporters"/>
    <property type="match status" value="1"/>
</dbReference>
<name>A0A1F6Y371_9BACT</name>
<dbReference type="AlphaFoldDB" id="A0A1F6Y371"/>
<evidence type="ECO:0000256" key="7">
    <source>
        <dbReference type="ARBA" id="ARBA00023136"/>
    </source>
</evidence>
<keyword evidence="7 8" id="KW-0472">Membrane</keyword>
<dbReference type="Pfam" id="PF00664">
    <property type="entry name" value="ABC_membrane"/>
    <property type="match status" value="1"/>
</dbReference>
<accession>A0A1F6Y371</accession>
<dbReference type="SMART" id="SM00382">
    <property type="entry name" value="AAA"/>
    <property type="match status" value="1"/>
</dbReference>
<dbReference type="PROSITE" id="PS50893">
    <property type="entry name" value="ABC_TRANSPORTER_2"/>
    <property type="match status" value="1"/>
</dbReference>
<feature type="domain" description="ABC transporter" evidence="9">
    <location>
        <begin position="345"/>
        <end position="579"/>
    </location>
</feature>
<dbReference type="InterPro" id="IPR039421">
    <property type="entry name" value="Type_1_exporter"/>
</dbReference>
<dbReference type="EMBL" id="MFVU01000034">
    <property type="protein sequence ID" value="OGJ00828.1"/>
    <property type="molecule type" value="Genomic_DNA"/>
</dbReference>
<evidence type="ECO:0000256" key="8">
    <source>
        <dbReference type="SAM" id="Phobius"/>
    </source>
</evidence>
<evidence type="ECO:0000256" key="3">
    <source>
        <dbReference type="ARBA" id="ARBA00022692"/>
    </source>
</evidence>
<reference evidence="11 12" key="1">
    <citation type="journal article" date="2016" name="Nat. Commun.">
        <title>Thousands of microbial genomes shed light on interconnected biogeochemical processes in an aquifer system.</title>
        <authorList>
            <person name="Anantharaman K."/>
            <person name="Brown C.T."/>
            <person name="Hug L.A."/>
            <person name="Sharon I."/>
            <person name="Castelle C.J."/>
            <person name="Probst A.J."/>
            <person name="Thomas B.C."/>
            <person name="Singh A."/>
            <person name="Wilkins M.J."/>
            <person name="Karaoz U."/>
            <person name="Brodie E.L."/>
            <person name="Williams K.H."/>
            <person name="Hubbard S.S."/>
            <person name="Banfield J.F."/>
        </authorList>
    </citation>
    <scope>NUCLEOTIDE SEQUENCE [LARGE SCALE GENOMIC DNA]</scope>
</reference>
<feature type="transmembrane region" description="Helical" evidence="8">
    <location>
        <begin position="152"/>
        <end position="185"/>
    </location>
</feature>
<dbReference type="GO" id="GO:0140359">
    <property type="term" value="F:ABC-type transporter activity"/>
    <property type="evidence" value="ECO:0007669"/>
    <property type="project" value="InterPro"/>
</dbReference>
<dbReference type="InterPro" id="IPR003593">
    <property type="entry name" value="AAA+_ATPase"/>
</dbReference>
<feature type="transmembrane region" description="Helical" evidence="8">
    <location>
        <begin position="20"/>
        <end position="43"/>
    </location>
</feature>
<evidence type="ECO:0000313" key="12">
    <source>
        <dbReference type="Proteomes" id="UP000178645"/>
    </source>
</evidence>
<dbReference type="PROSITE" id="PS50929">
    <property type="entry name" value="ABC_TM1F"/>
    <property type="match status" value="1"/>
</dbReference>
<evidence type="ECO:0000256" key="4">
    <source>
        <dbReference type="ARBA" id="ARBA00022741"/>
    </source>
</evidence>
<evidence type="ECO:0000259" key="10">
    <source>
        <dbReference type="PROSITE" id="PS50929"/>
    </source>
</evidence>
<dbReference type="InterPro" id="IPR003439">
    <property type="entry name" value="ABC_transporter-like_ATP-bd"/>
</dbReference>
<feature type="transmembrane region" description="Helical" evidence="8">
    <location>
        <begin position="64"/>
        <end position="83"/>
    </location>
</feature>
<keyword evidence="2" id="KW-0813">Transport</keyword>
<dbReference type="GO" id="GO:0016887">
    <property type="term" value="F:ATP hydrolysis activity"/>
    <property type="evidence" value="ECO:0007669"/>
    <property type="project" value="InterPro"/>
</dbReference>
<dbReference type="SUPFAM" id="SSF52540">
    <property type="entry name" value="P-loop containing nucleoside triphosphate hydrolases"/>
    <property type="match status" value="1"/>
</dbReference>
<feature type="transmembrane region" description="Helical" evidence="8">
    <location>
        <begin position="252"/>
        <end position="276"/>
    </location>
</feature>
<keyword evidence="4" id="KW-0547">Nucleotide-binding</keyword>
<dbReference type="SUPFAM" id="SSF90123">
    <property type="entry name" value="ABC transporter transmembrane region"/>
    <property type="match status" value="1"/>
</dbReference>
<dbReference type="PROSITE" id="PS00211">
    <property type="entry name" value="ABC_TRANSPORTER_1"/>
    <property type="match status" value="1"/>
</dbReference>
<dbReference type="PANTHER" id="PTHR24221:SF654">
    <property type="entry name" value="ATP-BINDING CASSETTE SUB-FAMILY B MEMBER 6"/>
    <property type="match status" value="1"/>
</dbReference>
<dbReference type="InterPro" id="IPR017871">
    <property type="entry name" value="ABC_transporter-like_CS"/>
</dbReference>
<dbReference type="GO" id="GO:0005524">
    <property type="term" value="F:ATP binding"/>
    <property type="evidence" value="ECO:0007669"/>
    <property type="project" value="UniProtKB-KW"/>
</dbReference>
<dbReference type="Gene3D" id="3.40.50.300">
    <property type="entry name" value="P-loop containing nucleotide triphosphate hydrolases"/>
    <property type="match status" value="1"/>
</dbReference>
<sequence>MPNFKSTISYIWPTVRNYKWQFYGIFFLHTIRMLLSNVINPLFYKRIVDIISDTGVSRALLSDALYRNLFFIAALLPTAWFFGRLTQYVVAKFQSSVIKDLHNFAFKKIHGHSYTFFSDQFSGALVNRARKFVRAFEVMHDILIDNFWTSAILLVAIFIVFFLQAPLIALIFLGMSVVYIFIILLMSRKKVAYDLAEAAADSRVTAYLADTITNSLSIKASSALDREMQSFQGVTGKEATLRLRAWNFGNKINAIQSGLSMLAQIVVAFITGYLWLTGKISAGLFVLVQSYSVTIGQHFWDLGKATTKFTKSFSDMREMVDIFKQLPDVLDMDNPEKCAIKEGRIEIKNIDFCYLNGSSVFYQFSLTVNPGEKVGLVGRSGSGKTTITKLLLRFVDISSGAILIDGQDIRHITQNDLRKNISYVSQEPVLFHRSIRDNIAYALPGASEVQIVDSAKKAHAHEFISKLLKGYDTFVGERGVKLSGGERQRVAIARAMLKDAPILVLDEATSSLDSVSESYIQDAFGELMKGKTAIVIAHRLSTIQRMDRIIVLDQGRIAEEGTHRELLKKNGIYADLWEHQTGGFLE</sequence>
<dbReference type="Pfam" id="PF00005">
    <property type="entry name" value="ABC_tran"/>
    <property type="match status" value="1"/>
</dbReference>
<dbReference type="GO" id="GO:0034040">
    <property type="term" value="F:ATPase-coupled lipid transmembrane transporter activity"/>
    <property type="evidence" value="ECO:0007669"/>
    <property type="project" value="TreeGrafter"/>
</dbReference>
<dbReference type="InterPro" id="IPR027417">
    <property type="entry name" value="P-loop_NTPase"/>
</dbReference>
<organism evidence="11 12">
    <name type="scientific">Candidatus Nomurabacteria bacterium RIFCSPLOWO2_12_FULL_44_11</name>
    <dbReference type="NCBI Taxonomy" id="1801796"/>
    <lineage>
        <taxon>Bacteria</taxon>
        <taxon>Candidatus Nomuraibacteriota</taxon>
    </lineage>
</organism>
<protein>
    <recommendedName>
        <fullName evidence="13">ABC transporter ATP-binding protein</fullName>
    </recommendedName>
</protein>
<keyword evidence="6 8" id="KW-1133">Transmembrane helix</keyword>
<gene>
    <name evidence="11" type="ORF">A3G53_02000</name>
</gene>
<evidence type="ECO:0000256" key="1">
    <source>
        <dbReference type="ARBA" id="ARBA00004651"/>
    </source>
</evidence>
<dbReference type="Gene3D" id="1.20.1560.10">
    <property type="entry name" value="ABC transporter type 1, transmembrane domain"/>
    <property type="match status" value="1"/>
</dbReference>
<evidence type="ECO:0000256" key="6">
    <source>
        <dbReference type="ARBA" id="ARBA00022989"/>
    </source>
</evidence>
<dbReference type="InterPro" id="IPR011527">
    <property type="entry name" value="ABC1_TM_dom"/>
</dbReference>